<dbReference type="Proteomes" id="UP001066276">
    <property type="component" value="Chromosome 4_1"/>
</dbReference>
<comment type="caution">
    <text evidence="1">The sequence shown here is derived from an EMBL/GenBank/DDBJ whole genome shotgun (WGS) entry which is preliminary data.</text>
</comment>
<accession>A0AAV7T2L2</accession>
<dbReference type="PANTHER" id="PTHR36873">
    <property type="entry name" value="HYPOTHETICAL GENE SUPPORTED BY BC079057"/>
    <property type="match status" value="1"/>
</dbReference>
<evidence type="ECO:0000313" key="1">
    <source>
        <dbReference type="EMBL" id="KAJ1170653.1"/>
    </source>
</evidence>
<gene>
    <name evidence="1" type="ORF">NDU88_002526</name>
</gene>
<dbReference type="EMBL" id="JANPWB010000007">
    <property type="protein sequence ID" value="KAJ1170653.1"/>
    <property type="molecule type" value="Genomic_DNA"/>
</dbReference>
<dbReference type="InterPro" id="IPR027847">
    <property type="entry name" value="DUF4545"/>
</dbReference>
<protein>
    <submittedName>
        <fullName evidence="1">Uncharacterized protein</fullName>
    </submittedName>
</protein>
<dbReference type="PANTHER" id="PTHR36873:SF1">
    <property type="entry name" value="HYPOTHETICAL GENE SUPPORTED BY BC079057"/>
    <property type="match status" value="1"/>
</dbReference>
<evidence type="ECO:0000313" key="2">
    <source>
        <dbReference type="Proteomes" id="UP001066276"/>
    </source>
</evidence>
<sequence>MLKSFACPPVPSHFYSGVMQCVEVIKVTGLLTEIQLGKDPGPSSLERYLGRIRKRNNLSTPLTFDFEVDDDLSTASRTHISNPRSALDMTHDEQNILDEESRSQCGSPTTPVASARDILSYKPVIRPFSAPQLLKREDSDQKENVATDIRRINRKPKSAVCRAQSARRPNWKSKVDDIPTLDVLCQREIRLPTGSSLEYTDFSHWRSGTSESRSDDVGLTGEKKDMHKIYGQVGKLIANHVQKENASHKNKNGILKPCDNPTRKAILLQDDIDEHEEKGSLKRNVELTESVSGDKENEKEIVPLTIEDEMKKPNVRIFSIGLQGAKTTDTPASSESSLRPQFKEIRKENLAGLFPTEEYH</sequence>
<dbReference type="AlphaFoldDB" id="A0AAV7T2L2"/>
<organism evidence="1 2">
    <name type="scientific">Pleurodeles waltl</name>
    <name type="common">Iberian ribbed newt</name>
    <dbReference type="NCBI Taxonomy" id="8319"/>
    <lineage>
        <taxon>Eukaryota</taxon>
        <taxon>Metazoa</taxon>
        <taxon>Chordata</taxon>
        <taxon>Craniata</taxon>
        <taxon>Vertebrata</taxon>
        <taxon>Euteleostomi</taxon>
        <taxon>Amphibia</taxon>
        <taxon>Batrachia</taxon>
        <taxon>Caudata</taxon>
        <taxon>Salamandroidea</taxon>
        <taxon>Salamandridae</taxon>
        <taxon>Pleurodelinae</taxon>
        <taxon>Pleurodeles</taxon>
    </lineage>
</organism>
<proteinExistence type="predicted"/>
<name>A0AAV7T2L2_PLEWA</name>
<keyword evidence="2" id="KW-1185">Reference proteome</keyword>
<reference evidence="1" key="1">
    <citation type="journal article" date="2022" name="bioRxiv">
        <title>Sequencing and chromosome-scale assembly of the giantPleurodeles waltlgenome.</title>
        <authorList>
            <person name="Brown T."/>
            <person name="Elewa A."/>
            <person name="Iarovenko S."/>
            <person name="Subramanian E."/>
            <person name="Araus A.J."/>
            <person name="Petzold A."/>
            <person name="Susuki M."/>
            <person name="Suzuki K.-i.T."/>
            <person name="Hayashi T."/>
            <person name="Toyoda A."/>
            <person name="Oliveira C."/>
            <person name="Osipova E."/>
            <person name="Leigh N.D."/>
            <person name="Simon A."/>
            <person name="Yun M.H."/>
        </authorList>
    </citation>
    <scope>NUCLEOTIDE SEQUENCE</scope>
    <source>
        <strain evidence="1">20211129_DDA</strain>
        <tissue evidence="1">Liver</tissue>
    </source>
</reference>